<protein>
    <submittedName>
        <fullName evidence="5">Crp/Fnr family transcriptional regulator</fullName>
    </submittedName>
</protein>
<dbReference type="EMBL" id="JAVAIL010000003">
    <property type="protein sequence ID" value="MDP4540070.1"/>
    <property type="molecule type" value="Genomic_DNA"/>
</dbReference>
<evidence type="ECO:0000313" key="5">
    <source>
        <dbReference type="EMBL" id="MDP4540070.1"/>
    </source>
</evidence>
<dbReference type="Pfam" id="PF13545">
    <property type="entry name" value="HTH_Crp_2"/>
    <property type="match status" value="1"/>
</dbReference>
<keyword evidence="2" id="KW-0238">DNA-binding</keyword>
<dbReference type="SMART" id="SM00100">
    <property type="entry name" value="cNMP"/>
    <property type="match status" value="1"/>
</dbReference>
<evidence type="ECO:0000256" key="2">
    <source>
        <dbReference type="ARBA" id="ARBA00023125"/>
    </source>
</evidence>
<keyword evidence="1" id="KW-0805">Transcription regulation</keyword>
<dbReference type="InterPro" id="IPR012318">
    <property type="entry name" value="HTH_CRP"/>
</dbReference>
<organism evidence="5 6">
    <name type="scientific">Qipengyuania benthica</name>
    <dbReference type="NCBI Taxonomy" id="3067651"/>
    <lineage>
        <taxon>Bacteria</taxon>
        <taxon>Pseudomonadati</taxon>
        <taxon>Pseudomonadota</taxon>
        <taxon>Alphaproteobacteria</taxon>
        <taxon>Sphingomonadales</taxon>
        <taxon>Erythrobacteraceae</taxon>
        <taxon>Qipengyuania</taxon>
    </lineage>
</organism>
<feature type="domain" description="Cyclic nucleotide-binding" evidence="4">
    <location>
        <begin position="13"/>
        <end position="92"/>
    </location>
</feature>
<dbReference type="RefSeq" id="WP_305930215.1">
    <property type="nucleotide sequence ID" value="NZ_JAVAIL010000003.1"/>
</dbReference>
<evidence type="ECO:0000313" key="6">
    <source>
        <dbReference type="Proteomes" id="UP001235664"/>
    </source>
</evidence>
<dbReference type="InterPro" id="IPR036388">
    <property type="entry name" value="WH-like_DNA-bd_sf"/>
</dbReference>
<evidence type="ECO:0000256" key="1">
    <source>
        <dbReference type="ARBA" id="ARBA00023015"/>
    </source>
</evidence>
<gene>
    <name evidence="5" type="ORF">Q9K01_10570</name>
</gene>
<dbReference type="InterPro" id="IPR036390">
    <property type="entry name" value="WH_DNA-bd_sf"/>
</dbReference>
<evidence type="ECO:0000256" key="3">
    <source>
        <dbReference type="ARBA" id="ARBA00023163"/>
    </source>
</evidence>
<dbReference type="InterPro" id="IPR018490">
    <property type="entry name" value="cNMP-bd_dom_sf"/>
</dbReference>
<dbReference type="Proteomes" id="UP001235664">
    <property type="component" value="Unassembled WGS sequence"/>
</dbReference>
<keyword evidence="6" id="KW-1185">Reference proteome</keyword>
<name>A0ABT9HB55_9SPHN</name>
<keyword evidence="3" id="KW-0804">Transcription</keyword>
<dbReference type="InterPro" id="IPR014710">
    <property type="entry name" value="RmlC-like_jellyroll"/>
</dbReference>
<sequence length="238" mass="26576">MLHQTRIVSTNRLLRGLEKHDLALLEPHLHRRSVERGGELFAKGERIETVWFPESGLGSIMTTTPEGLRAENGLVGREGFLPVSMVLGDDRTPHEGLMQLPGECLSIPADALREALAQSSSLQLALLRFAQVLSVQTAYTALSNAVHQVDERLARWLLMCLDRVDDQELELTHDFLSIMLAVRRPTVSLALQKLEGMHLIRSDRGCVRVRDRAALEEFAGASYGAPEAEYERLIGTFR</sequence>
<dbReference type="SUPFAM" id="SSF51206">
    <property type="entry name" value="cAMP-binding domain-like"/>
    <property type="match status" value="1"/>
</dbReference>
<comment type="caution">
    <text evidence="5">The sequence shown here is derived from an EMBL/GenBank/DDBJ whole genome shotgun (WGS) entry which is preliminary data.</text>
</comment>
<dbReference type="Gene3D" id="1.10.10.10">
    <property type="entry name" value="Winged helix-like DNA-binding domain superfamily/Winged helix DNA-binding domain"/>
    <property type="match status" value="1"/>
</dbReference>
<dbReference type="PROSITE" id="PS50042">
    <property type="entry name" value="CNMP_BINDING_3"/>
    <property type="match status" value="1"/>
</dbReference>
<dbReference type="Gene3D" id="2.60.120.10">
    <property type="entry name" value="Jelly Rolls"/>
    <property type="match status" value="1"/>
</dbReference>
<accession>A0ABT9HB55</accession>
<reference evidence="5 6" key="1">
    <citation type="submission" date="2023-08" db="EMBL/GenBank/DDBJ databases">
        <title>genomic of DY56.</title>
        <authorList>
            <person name="Wang Y."/>
        </authorList>
    </citation>
    <scope>NUCLEOTIDE SEQUENCE [LARGE SCALE GENOMIC DNA]</scope>
    <source>
        <strain evidence="5 6">DY56-A-20</strain>
    </source>
</reference>
<dbReference type="Pfam" id="PF00027">
    <property type="entry name" value="cNMP_binding"/>
    <property type="match status" value="1"/>
</dbReference>
<dbReference type="CDD" id="cd00038">
    <property type="entry name" value="CAP_ED"/>
    <property type="match status" value="1"/>
</dbReference>
<dbReference type="InterPro" id="IPR000595">
    <property type="entry name" value="cNMP-bd_dom"/>
</dbReference>
<proteinExistence type="predicted"/>
<dbReference type="SUPFAM" id="SSF46785">
    <property type="entry name" value="Winged helix' DNA-binding domain"/>
    <property type="match status" value="1"/>
</dbReference>
<evidence type="ECO:0000259" key="4">
    <source>
        <dbReference type="PROSITE" id="PS50042"/>
    </source>
</evidence>